<feature type="region of interest" description="Disordered" evidence="8">
    <location>
        <begin position="681"/>
        <end position="701"/>
    </location>
</feature>
<organism evidence="12 13">
    <name type="scientific">Extremus antarcticus</name>
    <dbReference type="NCBI Taxonomy" id="702011"/>
    <lineage>
        <taxon>Eukaryota</taxon>
        <taxon>Fungi</taxon>
        <taxon>Dikarya</taxon>
        <taxon>Ascomycota</taxon>
        <taxon>Pezizomycotina</taxon>
        <taxon>Dothideomycetes</taxon>
        <taxon>Dothideomycetidae</taxon>
        <taxon>Mycosphaerellales</taxon>
        <taxon>Extremaceae</taxon>
        <taxon>Extremus</taxon>
    </lineage>
</organism>
<evidence type="ECO:0000256" key="5">
    <source>
        <dbReference type="ARBA" id="ARBA00022840"/>
    </source>
</evidence>
<dbReference type="Gene3D" id="1.20.1560.10">
    <property type="entry name" value="ABC transporter type 1, transmembrane domain"/>
    <property type="match status" value="2"/>
</dbReference>
<dbReference type="PROSITE" id="PS50893">
    <property type="entry name" value="ABC_TRANSPORTER_2"/>
    <property type="match status" value="2"/>
</dbReference>
<dbReference type="GO" id="GO:0016887">
    <property type="term" value="F:ATP hydrolysis activity"/>
    <property type="evidence" value="ECO:0007669"/>
    <property type="project" value="InterPro"/>
</dbReference>
<feature type="domain" description="ABC transporter" evidence="10">
    <location>
        <begin position="310"/>
        <end position="549"/>
    </location>
</feature>
<dbReference type="InterPro" id="IPR036640">
    <property type="entry name" value="ABC1_TM_sf"/>
</dbReference>
<dbReference type="GO" id="GO:0005524">
    <property type="term" value="F:ATP binding"/>
    <property type="evidence" value="ECO:0007669"/>
    <property type="project" value="UniProtKB-KW"/>
</dbReference>
<comment type="caution">
    <text evidence="12">The sequence shown here is derived from an EMBL/GenBank/DDBJ whole genome shotgun (WGS) entry which is preliminary data.</text>
</comment>
<dbReference type="FunFam" id="3.40.50.300:FF:001471">
    <property type="entry name" value="P-loop containing nucleoside triphosphate hydrolase protein"/>
    <property type="match status" value="1"/>
</dbReference>
<dbReference type="Gene3D" id="3.40.50.300">
    <property type="entry name" value="P-loop containing nucleotide triphosphate hydrolases"/>
    <property type="match status" value="2"/>
</dbReference>
<dbReference type="InterPro" id="IPR003439">
    <property type="entry name" value="ABC_transporter-like_ATP-bd"/>
</dbReference>
<gene>
    <name evidence="12" type="primary">HST6</name>
    <name evidence="12" type="ORF">LTR09_010082</name>
</gene>
<evidence type="ECO:0000256" key="3">
    <source>
        <dbReference type="ARBA" id="ARBA00022692"/>
    </source>
</evidence>
<feature type="region of interest" description="Disordered" evidence="8">
    <location>
        <begin position="1329"/>
        <end position="1352"/>
    </location>
</feature>
<dbReference type="CDD" id="cd18578">
    <property type="entry name" value="ABC_6TM_Pgp_ABCB1_D2_like"/>
    <property type="match status" value="1"/>
</dbReference>
<dbReference type="PANTHER" id="PTHR43394:SF15">
    <property type="entry name" value="ALPHA-FACTOR-TRANSPORTING ATPASE"/>
    <property type="match status" value="1"/>
</dbReference>
<comment type="subcellular location">
    <subcellularLocation>
        <location evidence="1">Membrane</location>
        <topology evidence="1">Multi-pass membrane protein</topology>
    </subcellularLocation>
</comment>
<dbReference type="InterPro" id="IPR003593">
    <property type="entry name" value="AAA+_ATPase"/>
</dbReference>
<feature type="domain" description="ABC transmembrane type-1" evidence="11">
    <location>
        <begin position="783"/>
        <end position="1041"/>
    </location>
</feature>
<feature type="domain" description="ABC transmembrane type-1" evidence="11">
    <location>
        <begin position="1"/>
        <end position="273"/>
    </location>
</feature>
<dbReference type="Pfam" id="PF00664">
    <property type="entry name" value="ABC_membrane"/>
    <property type="match status" value="2"/>
</dbReference>
<dbReference type="GO" id="GO:0015421">
    <property type="term" value="F:ABC-type oligopeptide transporter activity"/>
    <property type="evidence" value="ECO:0007669"/>
    <property type="project" value="TreeGrafter"/>
</dbReference>
<dbReference type="PANTHER" id="PTHR43394">
    <property type="entry name" value="ATP-DEPENDENT PERMEASE MDL1, MITOCHONDRIAL"/>
    <property type="match status" value="1"/>
</dbReference>
<evidence type="ECO:0000256" key="6">
    <source>
        <dbReference type="ARBA" id="ARBA00022989"/>
    </source>
</evidence>
<feature type="transmembrane region" description="Helical" evidence="9">
    <location>
        <begin position="212"/>
        <end position="231"/>
    </location>
</feature>
<dbReference type="InterPro" id="IPR027417">
    <property type="entry name" value="P-loop_NTPase"/>
</dbReference>
<feature type="transmembrane region" description="Helical" evidence="9">
    <location>
        <begin position="901"/>
        <end position="920"/>
    </location>
</feature>
<dbReference type="GO" id="GO:0090374">
    <property type="term" value="P:oligopeptide export from mitochondrion"/>
    <property type="evidence" value="ECO:0007669"/>
    <property type="project" value="TreeGrafter"/>
</dbReference>
<keyword evidence="3 9" id="KW-0812">Transmembrane</keyword>
<evidence type="ECO:0000313" key="12">
    <source>
        <dbReference type="EMBL" id="KAK3048587.1"/>
    </source>
</evidence>
<dbReference type="Pfam" id="PF00005">
    <property type="entry name" value="ABC_tran"/>
    <property type="match status" value="2"/>
</dbReference>
<feature type="transmembrane region" description="Helical" evidence="9">
    <location>
        <begin position="978"/>
        <end position="1002"/>
    </location>
</feature>
<keyword evidence="13" id="KW-1185">Reference proteome</keyword>
<evidence type="ECO:0000256" key="2">
    <source>
        <dbReference type="ARBA" id="ARBA00022448"/>
    </source>
</evidence>
<dbReference type="InterPro" id="IPR011527">
    <property type="entry name" value="ABC1_TM_dom"/>
</dbReference>
<feature type="transmembrane region" description="Helical" evidence="9">
    <location>
        <begin position="1014"/>
        <end position="1036"/>
    </location>
</feature>
<dbReference type="PROSITE" id="PS00211">
    <property type="entry name" value="ABC_TRANSPORTER_1"/>
    <property type="match status" value="1"/>
</dbReference>
<dbReference type="FunFam" id="3.40.50.300:FF:000604">
    <property type="entry name" value="ABC transporter B family member 28"/>
    <property type="match status" value="1"/>
</dbReference>
<protein>
    <submittedName>
        <fullName evidence="12">ATP-dependent permease</fullName>
    </submittedName>
</protein>
<feature type="domain" description="ABC transporter" evidence="10">
    <location>
        <begin position="1074"/>
        <end position="1327"/>
    </location>
</feature>
<feature type="transmembrane region" description="Helical" evidence="9">
    <location>
        <begin position="125"/>
        <end position="148"/>
    </location>
</feature>
<evidence type="ECO:0000259" key="10">
    <source>
        <dbReference type="PROSITE" id="PS50893"/>
    </source>
</evidence>
<dbReference type="GO" id="GO:0005743">
    <property type="term" value="C:mitochondrial inner membrane"/>
    <property type="evidence" value="ECO:0007669"/>
    <property type="project" value="TreeGrafter"/>
</dbReference>
<dbReference type="InterPro" id="IPR017871">
    <property type="entry name" value="ABC_transporter-like_CS"/>
</dbReference>
<dbReference type="SMART" id="SM00382">
    <property type="entry name" value="AAA"/>
    <property type="match status" value="2"/>
</dbReference>
<accession>A0AAJ0D7X7</accession>
<feature type="transmembrane region" description="Helical" evidence="9">
    <location>
        <begin position="36"/>
        <end position="61"/>
    </location>
</feature>
<keyword evidence="5" id="KW-0067">ATP-binding</keyword>
<evidence type="ECO:0000313" key="13">
    <source>
        <dbReference type="Proteomes" id="UP001271007"/>
    </source>
</evidence>
<feature type="region of interest" description="Disordered" evidence="8">
    <location>
        <begin position="635"/>
        <end position="668"/>
    </location>
</feature>
<sequence>MNPAAAYVEGKLFDGFTSYATGKIDVDEFFQREKKYILYLLAVSGGSWLFNFAEMTLWIAFGELQAKSARDRLFHGLLEKDIAWYDLRKNGIGALLPRIQAQIRELQLATSQPLGGTFSLLSTSILSLIQALYISWNLTLVSLAILWAGRNMQRNYDLQQKKLTEAQKYTSSAFTAIETVKCFNGQEIEHDKYITKVAEAARFYYRVASANALQLSMFVLLSISMFVQAFYYGGVLIRDHKLSVADVLTAFLSAIGAFQALNGMIPTLLFLEKGKIAGSTLRTIMAGMRRGSDVQGGQRLLAPASCFGNIDVKNVSFAYPSLPQQLALDDVTLYIPGGEMTFLIGKSGSGKSTLGQLLLRFYHSQTGFISLDGIDLERLDLNWLRTNITLVEQSSMLFNDTVFHNIAFGKSDHSKVSKREVMEAVEFALLQLMITDMPNGLETVVGYKGGSMSGGQRQRMALARARLRDTPVLLLDESTSALDQISRGLMMDAIRQWRHGKTTIVITHDISQIQADDYAYILEHGKLVQEGYRKHMEKIRDSPFQGFLPPELRVTASPYDARKGTAFESIRTRGSSVDSTNYRFSRMMDDPLEAHLDASENKRASMMFNMFKDRRPMPGVGAGAFTAPWMRLAASPPSPENAEASTRPASGWWESRPLKSVPEDLPSGRRMSRMLEGLLDRTGKSAAESRMSSTGQRRQRKELQPIVIEEEQEYSNMTSTQGDGPDEEAQAVDHKSYKQLLATLWPSIDLRTRAYLILGIYSTTIHALGAPICAFVLSLLLRTYAIPGGDKQKALLYSMIMLGLAFIDAAHTYLGHVCLEYVGQCWVDSIRSKAMTRILDQPRAFFDKEENAVSRLTGNLDRNAEELRNLVGRFSGLVWTATVMVSVAVIWAMVAQWKMTLLALIAAPYVFTVTKIYAAVSEKWESYSNSAAEDAASIFTEAFTNIKTVRALTLEQHFIDKYTKATNFALSVGFRRSFFAGFFYGLSDSAGNFTITMVFYVGARLVKSGTPVQAVVQVFTMLIFTITNLGLILVAIPQIGSTKDTGSRLMRLAELPTDSHEHLGDTRITTVGDIVFEDLSFAYPSRPDQIVLHDINLHIQPGASTAIVGGSGSGKSTTANLLLNLYGVDDGFDDTYHRNGDLILGGRGIKHINTASLRSLVTVVSQTPTLFSATVAENIAYGLPLDSPYNTQSAIRAAAAQAGIHEFIVSLPHGYDTQVGDGGLGLSGGQAQRFSVARALVRRPVVLVLDEATSALDVESANLVRQTIETHVRDSAGSMTVIIITHHRDMMAIADHIVVLDQGRIVEEGAFEELLAKNGALSNLLSGGAWSDSRPQVKTQPRRRGGVPFRKEIEWQKRGRNRSVRR</sequence>
<keyword evidence="6 9" id="KW-1133">Transmembrane helix</keyword>
<evidence type="ECO:0000256" key="9">
    <source>
        <dbReference type="SAM" id="Phobius"/>
    </source>
</evidence>
<dbReference type="Proteomes" id="UP001271007">
    <property type="component" value="Unassembled WGS sequence"/>
</dbReference>
<evidence type="ECO:0000256" key="8">
    <source>
        <dbReference type="SAM" id="MobiDB-lite"/>
    </source>
</evidence>
<keyword evidence="4" id="KW-0547">Nucleotide-binding</keyword>
<dbReference type="InterPro" id="IPR039421">
    <property type="entry name" value="Type_1_exporter"/>
</dbReference>
<evidence type="ECO:0000256" key="1">
    <source>
        <dbReference type="ARBA" id="ARBA00004141"/>
    </source>
</evidence>
<feature type="transmembrane region" description="Helical" evidence="9">
    <location>
        <begin position="754"/>
        <end position="782"/>
    </location>
</feature>
<dbReference type="EMBL" id="JAWDJX010000047">
    <property type="protein sequence ID" value="KAK3048587.1"/>
    <property type="molecule type" value="Genomic_DNA"/>
</dbReference>
<dbReference type="SUPFAM" id="SSF52540">
    <property type="entry name" value="P-loop containing nucleoside triphosphate hydrolases"/>
    <property type="match status" value="2"/>
</dbReference>
<evidence type="ECO:0000259" key="11">
    <source>
        <dbReference type="PROSITE" id="PS50929"/>
    </source>
</evidence>
<feature type="transmembrane region" description="Helical" evidence="9">
    <location>
        <begin position="251"/>
        <end position="271"/>
    </location>
</feature>
<keyword evidence="7 9" id="KW-0472">Membrane</keyword>
<name>A0AAJ0D7X7_9PEZI</name>
<evidence type="ECO:0000256" key="7">
    <source>
        <dbReference type="ARBA" id="ARBA00023136"/>
    </source>
</evidence>
<dbReference type="CDD" id="cd18577">
    <property type="entry name" value="ABC_6TM_Pgp_ABCB1_D1_like"/>
    <property type="match status" value="1"/>
</dbReference>
<dbReference type="SUPFAM" id="SSF90123">
    <property type="entry name" value="ABC transporter transmembrane region"/>
    <property type="match status" value="2"/>
</dbReference>
<dbReference type="PROSITE" id="PS50929">
    <property type="entry name" value="ABC_TM1F"/>
    <property type="match status" value="2"/>
</dbReference>
<feature type="transmembrane region" description="Helical" evidence="9">
    <location>
        <begin position="794"/>
        <end position="814"/>
    </location>
</feature>
<keyword evidence="2" id="KW-0813">Transport</keyword>
<feature type="transmembrane region" description="Helical" evidence="9">
    <location>
        <begin position="876"/>
        <end position="894"/>
    </location>
</feature>
<proteinExistence type="predicted"/>
<evidence type="ECO:0000256" key="4">
    <source>
        <dbReference type="ARBA" id="ARBA00022741"/>
    </source>
</evidence>
<reference evidence="12" key="1">
    <citation type="submission" date="2023-04" db="EMBL/GenBank/DDBJ databases">
        <title>Black Yeasts Isolated from many extreme environments.</title>
        <authorList>
            <person name="Coleine C."/>
            <person name="Stajich J.E."/>
            <person name="Selbmann L."/>
        </authorList>
    </citation>
    <scope>NUCLEOTIDE SEQUENCE</scope>
    <source>
        <strain evidence="12">CCFEE 5312</strain>
    </source>
</reference>